<keyword evidence="4" id="KW-1185">Reference proteome</keyword>
<gene>
    <name evidence="3" type="ORF">NKOR_04350</name>
</gene>
<evidence type="ECO:0000313" key="3">
    <source>
        <dbReference type="EMBL" id="AFS80758.1"/>
    </source>
</evidence>
<keyword evidence="2" id="KW-0472">Membrane</keyword>
<keyword evidence="1" id="KW-0175">Coiled coil</keyword>
<dbReference type="KEGG" id="nkr:NKOR_04350"/>
<keyword evidence="2" id="KW-0812">Transmembrane</keyword>
<name>K0B3T3_9ARCH</name>
<sequence length="211" mass="24914">MTKFVELVSAEAIIAIISVGAIIVTLFLNIKAQNSVSRGQFATLLNSLSQEHSKLLEQEDNLKSIESCFNYSFAYIDLLNRIAYLCSDRKIPSEIGNYFERFFEYVQLMMIWYDDTVSWDQKTPAKKRWNYIVEWCEGRIPADGDRGDLPKIMHKIWDQYEELNLKATFPRFFEIKKIEFGDRTKEEQNEFEKLQIKIREKEREIDKINGV</sequence>
<dbReference type="AlphaFoldDB" id="K0B3T3"/>
<accession>K0B3T3</accession>
<dbReference type="HOGENOM" id="CLU_1302577_0_0_2"/>
<dbReference type="Proteomes" id="UP000006101">
    <property type="component" value="Chromosome"/>
</dbReference>
<feature type="transmembrane region" description="Helical" evidence="2">
    <location>
        <begin position="12"/>
        <end position="30"/>
    </location>
</feature>
<evidence type="ECO:0000313" key="4">
    <source>
        <dbReference type="Proteomes" id="UP000006101"/>
    </source>
</evidence>
<organism evidence="3 4">
    <name type="scientific">Candidatus Nitrosopumilus koreensis AR1</name>
    <dbReference type="NCBI Taxonomy" id="1229908"/>
    <lineage>
        <taxon>Archaea</taxon>
        <taxon>Nitrososphaerota</taxon>
        <taxon>Nitrososphaeria</taxon>
        <taxon>Nitrosopumilales</taxon>
        <taxon>Nitrosopumilaceae</taxon>
        <taxon>Nitrosopumilus</taxon>
    </lineage>
</organism>
<evidence type="ECO:0000256" key="2">
    <source>
        <dbReference type="SAM" id="Phobius"/>
    </source>
</evidence>
<keyword evidence="2" id="KW-1133">Transmembrane helix</keyword>
<evidence type="ECO:0000256" key="1">
    <source>
        <dbReference type="SAM" id="Coils"/>
    </source>
</evidence>
<reference evidence="3 4" key="1">
    <citation type="journal article" date="2012" name="J. Bacteriol.">
        <title>Draft Genome Sequence of an Ammonia-Oxidizing Archaeon, "Candidatus Nitrosopumilus koreensis" AR1, from Marine Sediment.</title>
        <authorList>
            <person name="Park S.J."/>
            <person name="Kim J.G."/>
            <person name="Jung M.Y."/>
            <person name="Kim S.J."/>
            <person name="Cha I.T."/>
            <person name="Kwon K."/>
            <person name="Lee J.H."/>
            <person name="Rhee S.K."/>
        </authorList>
    </citation>
    <scope>NUCLEOTIDE SEQUENCE [LARGE SCALE GENOMIC DNA]</scope>
    <source>
        <strain evidence="3 4">AR1</strain>
    </source>
</reference>
<feature type="coiled-coil region" evidence="1">
    <location>
        <begin position="184"/>
        <end position="211"/>
    </location>
</feature>
<dbReference type="EMBL" id="CP003842">
    <property type="protein sequence ID" value="AFS80758.1"/>
    <property type="molecule type" value="Genomic_DNA"/>
</dbReference>
<proteinExistence type="predicted"/>
<protein>
    <submittedName>
        <fullName evidence="3">Uncharacterized protein</fullName>
    </submittedName>
</protein>
<dbReference type="PATRIC" id="fig|1229908.8.peg.943"/>